<sequence>MGVRGLTTYLNYNSNIFMKDYDLHNTNLVIDGHSLCAQLYRSLNCFSAFGGDYDKFAAYVKTFFKNLKKCKVTPYVIFDGSYEKRKLRTAHSRLRSKIYGASRLDPVTQGSLQIFPLLLRDVFKEVLKELTVMYTICEFEADDEIAALARYLSCPVLSYDSDFFIYNVVYIPFNTLEIKPKQIIYDEKKVFAMECRIYKVEYLTKHFGGIEKELLPLLATLLGNDFVEKKVFCKFFSQLKTPKGKKSKNEQQRCIHGLFLWLQNETLESAITKIIGRLKNHQKNKVFAIIMKSINGYNKKECKSLKYFNLSNDSIDDIIDIKMPEEMNDDDIDDQSDENRSLSSNDESDKESNSGSDIEESLPEWIAEGIRHKTIPHSFINLYTHHLHFCSPQAEDYLQDDAHYCILPIIRYAFDILTDFEQEHFVYVSREKDCNYKRIFVGKEYAVSKPIILPISQLIGSQLHAYFYHFFKEKLPQLNFEVLNLLPSNFQLFGLALLWWVSNCDVSVGQLQSLIMCFTYLDAIDEKVGSTRSYFHFNNKFSNKILELKERSVMEISDDLQMNKNKVQYDDCIVAAAILLKNFEIDETIRKKPKSYNSRRIHTFAQFQCCLYAINSLNTLCGSPFESTIYSKSYNGTFIYNMALKLEKERDPMLYLQKYLFGATSVLSFYKSLNMIICRLINELNLKFKDCSMGKKKNRRRKTDEEITFLIKEFESEVKI</sequence>
<evidence type="ECO:0000259" key="4">
    <source>
        <dbReference type="Pfam" id="PF12813"/>
    </source>
</evidence>
<dbReference type="OrthoDB" id="25987at2759"/>
<feature type="compositionally biased region" description="Acidic residues" evidence="2">
    <location>
        <begin position="326"/>
        <end position="336"/>
    </location>
</feature>
<evidence type="ECO:0000313" key="5">
    <source>
        <dbReference type="EMBL" id="CAF4871502.1"/>
    </source>
</evidence>
<dbReference type="InterPro" id="IPR039436">
    <property type="entry name" value="Asteroid_dom"/>
</dbReference>
<evidence type="ECO:0000256" key="2">
    <source>
        <dbReference type="SAM" id="MobiDB-lite"/>
    </source>
</evidence>
<dbReference type="SUPFAM" id="SSF88723">
    <property type="entry name" value="PIN domain-like"/>
    <property type="match status" value="1"/>
</dbReference>
<dbReference type="InterPro" id="IPR006085">
    <property type="entry name" value="XPG_DNA_repair_N"/>
</dbReference>
<dbReference type="PANTHER" id="PTHR15665:SF1">
    <property type="entry name" value="PROTEIN ASTEROID HOMOLOG 1"/>
    <property type="match status" value="1"/>
</dbReference>
<evidence type="ECO:0000256" key="1">
    <source>
        <dbReference type="ARBA" id="ARBA00007398"/>
    </source>
</evidence>
<comment type="caution">
    <text evidence="5">The sequence shown here is derived from an EMBL/GenBank/DDBJ whole genome shotgun (WGS) entry which is preliminary data.</text>
</comment>
<gene>
    <name evidence="5" type="ORF">PMACD_LOCUS8803</name>
</gene>
<dbReference type="AlphaFoldDB" id="A0A821THC6"/>
<dbReference type="Pfam" id="PF00752">
    <property type="entry name" value="XPG_N"/>
    <property type="match status" value="1"/>
</dbReference>
<dbReference type="EMBL" id="CAJOBZ010000023">
    <property type="protein sequence ID" value="CAF4871502.1"/>
    <property type="molecule type" value="Genomic_DNA"/>
</dbReference>
<evidence type="ECO:0000313" key="6">
    <source>
        <dbReference type="Proteomes" id="UP000663880"/>
    </source>
</evidence>
<dbReference type="GO" id="GO:0004518">
    <property type="term" value="F:nuclease activity"/>
    <property type="evidence" value="ECO:0007669"/>
    <property type="project" value="InterPro"/>
</dbReference>
<proteinExistence type="inferred from homology"/>
<feature type="region of interest" description="Disordered" evidence="2">
    <location>
        <begin position="326"/>
        <end position="359"/>
    </location>
</feature>
<dbReference type="CDD" id="cd18676">
    <property type="entry name" value="PIN_asteroid-like"/>
    <property type="match status" value="1"/>
</dbReference>
<name>A0A821THC6_9NEOP</name>
<protein>
    <recommendedName>
        <fullName evidence="7">Asteroid domain-containing protein</fullName>
    </recommendedName>
</protein>
<keyword evidence="6" id="KW-1185">Reference proteome</keyword>
<dbReference type="Pfam" id="PF12813">
    <property type="entry name" value="XPG_I_2"/>
    <property type="match status" value="1"/>
</dbReference>
<feature type="domain" description="Asteroid" evidence="4">
    <location>
        <begin position="125"/>
        <end position="201"/>
    </location>
</feature>
<evidence type="ECO:0000259" key="3">
    <source>
        <dbReference type="Pfam" id="PF00752"/>
    </source>
</evidence>
<evidence type="ECO:0008006" key="7">
    <source>
        <dbReference type="Google" id="ProtNLM"/>
    </source>
</evidence>
<comment type="similarity">
    <text evidence="1">Belongs to the asteroid family.</text>
</comment>
<dbReference type="InterPro" id="IPR026832">
    <property type="entry name" value="Asteroid"/>
</dbReference>
<dbReference type="PANTHER" id="PTHR15665">
    <property type="entry name" value="ASTEROID PROTEIN"/>
    <property type="match status" value="1"/>
</dbReference>
<accession>A0A821THC6</accession>
<organism evidence="5 6">
    <name type="scientific">Pieris macdunnoughi</name>
    <dbReference type="NCBI Taxonomy" id="345717"/>
    <lineage>
        <taxon>Eukaryota</taxon>
        <taxon>Metazoa</taxon>
        <taxon>Ecdysozoa</taxon>
        <taxon>Arthropoda</taxon>
        <taxon>Hexapoda</taxon>
        <taxon>Insecta</taxon>
        <taxon>Pterygota</taxon>
        <taxon>Neoptera</taxon>
        <taxon>Endopterygota</taxon>
        <taxon>Lepidoptera</taxon>
        <taxon>Glossata</taxon>
        <taxon>Ditrysia</taxon>
        <taxon>Papilionoidea</taxon>
        <taxon>Pieridae</taxon>
        <taxon>Pierinae</taxon>
        <taxon>Pieris</taxon>
    </lineage>
</organism>
<dbReference type="Proteomes" id="UP000663880">
    <property type="component" value="Unassembled WGS sequence"/>
</dbReference>
<dbReference type="Gene3D" id="3.40.50.1010">
    <property type="entry name" value="5'-nuclease"/>
    <property type="match status" value="1"/>
</dbReference>
<dbReference type="InterPro" id="IPR029060">
    <property type="entry name" value="PIN-like_dom_sf"/>
</dbReference>
<feature type="domain" description="XPG N-terminal" evidence="3">
    <location>
        <begin position="1"/>
        <end position="93"/>
    </location>
</feature>
<reference evidence="5" key="1">
    <citation type="submission" date="2021-02" db="EMBL/GenBank/DDBJ databases">
        <authorList>
            <person name="Steward A R."/>
        </authorList>
    </citation>
    <scope>NUCLEOTIDE SEQUENCE</scope>
</reference>